<accession>E1QTU9</accession>
<organism evidence="1 2">
    <name type="scientific">Vulcanisaeta distributa (strain DSM 14429 / JCM 11212 / NBRC 100878 / IC-017)</name>
    <dbReference type="NCBI Taxonomy" id="572478"/>
    <lineage>
        <taxon>Archaea</taxon>
        <taxon>Thermoproteota</taxon>
        <taxon>Thermoprotei</taxon>
        <taxon>Thermoproteales</taxon>
        <taxon>Thermoproteaceae</taxon>
        <taxon>Vulcanisaeta</taxon>
    </lineage>
</organism>
<dbReference type="eggNOG" id="arCOG04083">
    <property type="taxonomic scope" value="Archaea"/>
</dbReference>
<dbReference type="KEGG" id="vdi:Vdis_1638"/>
<dbReference type="PANTHER" id="PTHR10443:SF12">
    <property type="entry name" value="DIPEPTIDASE"/>
    <property type="match status" value="1"/>
</dbReference>
<keyword evidence="1" id="KW-0378">Hydrolase</keyword>
<name>E1QTU9_VULDI</name>
<reference evidence="2" key="2">
    <citation type="journal article" date="2010" name="Stand. Genomic Sci.">
        <title>Complete genome sequence of Vulcanisaeta distributa type strain (IC-017T).</title>
        <authorList>
            <person name="Mavromatis K."/>
            <person name="Sikorski J."/>
            <person name="Pabst E."/>
            <person name="Teshima H."/>
            <person name="Lapidus A."/>
            <person name="Lucas S."/>
            <person name="Nolan M."/>
            <person name="Glavina Del Rio T."/>
            <person name="Cheng J."/>
            <person name="Bruce D."/>
            <person name="Goodwin L."/>
            <person name="Pitluck S."/>
            <person name="Liolios K."/>
            <person name="Ivanova N."/>
            <person name="Mikhailova N."/>
            <person name="Pati A."/>
            <person name="Chen A."/>
            <person name="Palaniappan K."/>
            <person name="Land M."/>
            <person name="Hauser L."/>
            <person name="Chang Y."/>
            <person name="Jeffries C."/>
            <person name="Rohde M."/>
            <person name="Spring S."/>
            <person name="Goker M."/>
            <person name="Wirth R."/>
            <person name="Woyke T."/>
            <person name="Bristow J."/>
            <person name="Eisen J."/>
            <person name="Markowitz V."/>
            <person name="Hugenholtz P."/>
            <person name="Klenk H."/>
            <person name="Kyrpides N."/>
        </authorList>
    </citation>
    <scope>NUCLEOTIDE SEQUENCE [LARGE SCALE GENOMIC DNA]</scope>
    <source>
        <strain evidence="2">DSM 14429 / JCM 11212 / NBRC 100878 / IC-017</strain>
    </source>
</reference>
<proteinExistence type="predicted"/>
<dbReference type="EMBL" id="CP002100">
    <property type="protein sequence ID" value="ADN51016.1"/>
    <property type="molecule type" value="Genomic_DNA"/>
</dbReference>
<sequence>MVNYPVIDLHEDIAYYLMNSGRLEEEFQDFDIDMPGRQSDIPKLIRGNVKVVFGAVFPIHDTYNPMIGERISSGYGTRSIKSYTPAASKLIGLEMIKIYLILTKRFSNRLRIVENYTDIEQVMNSDLIGLLMSVEGADMLDDVYDLLLLHRLGIRALGITWNFDNRYGASCFTKKDYGLTADGEELVRLANELGIIIDLAHASRSTMIDVLNTSKKPVIISHANIQGVHKHLRNVSDDVLELLVRNHGVIGITMIPSTIGPRPNIDSLVRHVLYIHERFGPDIIAIGTDFLGIEKTPEDLTNIGEITRFLNKLAEYGMSDGDIRKIAFENALRVIRNNLS</sequence>
<evidence type="ECO:0000313" key="2">
    <source>
        <dbReference type="Proteomes" id="UP000006681"/>
    </source>
</evidence>
<evidence type="ECO:0000313" key="1">
    <source>
        <dbReference type="EMBL" id="ADN51016.1"/>
    </source>
</evidence>
<dbReference type="RefSeq" id="WP_013336741.1">
    <property type="nucleotide sequence ID" value="NC_014537.1"/>
</dbReference>
<protein>
    <submittedName>
        <fullName evidence="1">Membrane dipeptidase</fullName>
        <ecNumber evidence="1">3.4.13.19</ecNumber>
    </submittedName>
</protein>
<dbReference type="PROSITE" id="PS51365">
    <property type="entry name" value="RENAL_DIPEPTIDASE_2"/>
    <property type="match status" value="1"/>
</dbReference>
<dbReference type="HOGENOM" id="CLU_031404_2_1_2"/>
<dbReference type="SUPFAM" id="SSF51556">
    <property type="entry name" value="Metallo-dependent hydrolases"/>
    <property type="match status" value="1"/>
</dbReference>
<dbReference type="GO" id="GO:0006508">
    <property type="term" value="P:proteolysis"/>
    <property type="evidence" value="ECO:0007669"/>
    <property type="project" value="InterPro"/>
</dbReference>
<keyword evidence="2" id="KW-1185">Reference proteome</keyword>
<dbReference type="Pfam" id="PF01244">
    <property type="entry name" value="Peptidase_M19"/>
    <property type="match status" value="1"/>
</dbReference>
<gene>
    <name evidence="1" type="ordered locus">Vdis_1638</name>
</gene>
<dbReference type="GeneID" id="9752577"/>
<dbReference type="InterPro" id="IPR032466">
    <property type="entry name" value="Metal_Hydrolase"/>
</dbReference>
<dbReference type="Gene3D" id="3.20.20.140">
    <property type="entry name" value="Metal-dependent hydrolases"/>
    <property type="match status" value="1"/>
</dbReference>
<dbReference type="AlphaFoldDB" id="E1QTU9"/>
<dbReference type="OrthoDB" id="26221at2157"/>
<keyword evidence="1" id="KW-0224">Dipeptidase</keyword>
<dbReference type="CDD" id="cd01301">
    <property type="entry name" value="rDP_like"/>
    <property type="match status" value="1"/>
</dbReference>
<dbReference type="PANTHER" id="PTHR10443">
    <property type="entry name" value="MICROSOMAL DIPEPTIDASE"/>
    <property type="match status" value="1"/>
</dbReference>
<dbReference type="STRING" id="572478.Vdis_1638"/>
<dbReference type="InterPro" id="IPR008257">
    <property type="entry name" value="Pept_M19"/>
</dbReference>
<reference evidence="1 2" key="1">
    <citation type="journal article" date="2010" name="Stand. Genomic Sci.">
        <title>Complete genome sequence of Vulcanisaeta distributa type strain (IC-017).</title>
        <authorList>
            <person name="Mavromatis K."/>
            <person name="Sikorski J."/>
            <person name="Pabst E."/>
            <person name="Teshima H."/>
            <person name="Lapidus A."/>
            <person name="Lucas S."/>
            <person name="Nolan M."/>
            <person name="Glavina Del Rio T."/>
            <person name="Cheng J.F."/>
            <person name="Bruce D."/>
            <person name="Goodwin L."/>
            <person name="Pitluck S."/>
            <person name="Liolios K."/>
            <person name="Ivanova N."/>
            <person name="Mikhailova N."/>
            <person name="Pati A."/>
            <person name="Chen A."/>
            <person name="Palaniappan K."/>
            <person name="Land M."/>
            <person name="Hauser L."/>
            <person name="Chang Y.J."/>
            <person name="Jeffries C.D."/>
            <person name="Rohde M."/>
            <person name="Spring S."/>
            <person name="Goker M."/>
            <person name="Wirth R."/>
            <person name="Woyke T."/>
            <person name="Bristow J."/>
            <person name="Eisen J.A."/>
            <person name="Markowitz V."/>
            <person name="Hugenholtz P."/>
            <person name="Klenk H.P."/>
            <person name="Kyrpides N.C."/>
        </authorList>
    </citation>
    <scope>NUCLEOTIDE SEQUENCE [LARGE SCALE GENOMIC DNA]</scope>
    <source>
        <strain evidence="2">DSM 14429 / JCM 11212 / NBRC 100878 / IC-017</strain>
    </source>
</reference>
<keyword evidence="1" id="KW-0645">Protease</keyword>
<dbReference type="EC" id="3.4.13.19" evidence="1"/>
<dbReference type="Proteomes" id="UP000006681">
    <property type="component" value="Chromosome"/>
</dbReference>
<dbReference type="GO" id="GO:0070573">
    <property type="term" value="F:metallodipeptidase activity"/>
    <property type="evidence" value="ECO:0007669"/>
    <property type="project" value="InterPro"/>
</dbReference>